<keyword evidence="5" id="KW-0378">Hydrolase</keyword>
<evidence type="ECO:0000256" key="1">
    <source>
        <dbReference type="ARBA" id="ARBA00001966"/>
    </source>
</evidence>
<proteinExistence type="inferred from homology"/>
<dbReference type="GO" id="GO:0006284">
    <property type="term" value="P:base-excision repair"/>
    <property type="evidence" value="ECO:0007669"/>
    <property type="project" value="InterPro"/>
</dbReference>
<dbReference type="GO" id="GO:0000701">
    <property type="term" value="F:purine-specific mismatch base pair DNA N-glycosylase activity"/>
    <property type="evidence" value="ECO:0007669"/>
    <property type="project" value="TreeGrafter"/>
</dbReference>
<evidence type="ECO:0000259" key="10">
    <source>
        <dbReference type="SMART" id="SM00478"/>
    </source>
</evidence>
<dbReference type="RefSeq" id="WP_270044510.1">
    <property type="nucleotide sequence ID" value="NZ_JAPDOD010000044.1"/>
</dbReference>
<reference evidence="11" key="1">
    <citation type="submission" date="2022-10" db="EMBL/GenBank/DDBJ databases">
        <title>The WGS of Solirubrobacter ginsenosidimutans DSM 21036.</title>
        <authorList>
            <person name="Jiang Z."/>
        </authorList>
    </citation>
    <scope>NUCLEOTIDE SEQUENCE</scope>
    <source>
        <strain evidence="11">DSM 21036</strain>
    </source>
</reference>
<comment type="caution">
    <text evidence="11">The sequence shown here is derived from an EMBL/GenBank/DDBJ whole genome shotgun (WGS) entry which is preliminary data.</text>
</comment>
<dbReference type="CDD" id="cd00056">
    <property type="entry name" value="ENDO3c"/>
    <property type="match status" value="1"/>
</dbReference>
<evidence type="ECO:0000256" key="6">
    <source>
        <dbReference type="ARBA" id="ARBA00023004"/>
    </source>
</evidence>
<dbReference type="Pfam" id="PF00730">
    <property type="entry name" value="HhH-GPD"/>
    <property type="match status" value="1"/>
</dbReference>
<dbReference type="AlphaFoldDB" id="A0A9X3S433"/>
<organism evidence="11 12">
    <name type="scientific">Solirubrobacter ginsenosidimutans</name>
    <dbReference type="NCBI Taxonomy" id="490573"/>
    <lineage>
        <taxon>Bacteria</taxon>
        <taxon>Bacillati</taxon>
        <taxon>Actinomycetota</taxon>
        <taxon>Thermoleophilia</taxon>
        <taxon>Solirubrobacterales</taxon>
        <taxon>Solirubrobacteraceae</taxon>
        <taxon>Solirubrobacter</taxon>
    </lineage>
</organism>
<dbReference type="InterPro" id="IPR023170">
    <property type="entry name" value="HhH_base_excis_C"/>
</dbReference>
<dbReference type="GO" id="GO:0035485">
    <property type="term" value="F:adenine/guanine mispair binding"/>
    <property type="evidence" value="ECO:0007669"/>
    <property type="project" value="TreeGrafter"/>
</dbReference>
<evidence type="ECO:0000256" key="7">
    <source>
        <dbReference type="ARBA" id="ARBA00023014"/>
    </source>
</evidence>
<evidence type="ECO:0000256" key="2">
    <source>
        <dbReference type="ARBA" id="ARBA00008343"/>
    </source>
</evidence>
<keyword evidence="4" id="KW-0227">DNA damage</keyword>
<evidence type="ECO:0000313" key="11">
    <source>
        <dbReference type="EMBL" id="MDA0165254.1"/>
    </source>
</evidence>
<dbReference type="GO" id="GO:0046872">
    <property type="term" value="F:metal ion binding"/>
    <property type="evidence" value="ECO:0007669"/>
    <property type="project" value="UniProtKB-KW"/>
</dbReference>
<dbReference type="PANTHER" id="PTHR42944">
    <property type="entry name" value="ADENINE DNA GLYCOSYLASE"/>
    <property type="match status" value="1"/>
</dbReference>
<name>A0A9X3S433_9ACTN</name>
<dbReference type="Gene3D" id="1.10.340.30">
    <property type="entry name" value="Hypothetical protein, domain 2"/>
    <property type="match status" value="1"/>
</dbReference>
<dbReference type="InterPro" id="IPR044298">
    <property type="entry name" value="MIG/MutY"/>
</dbReference>
<dbReference type="GO" id="GO:0051536">
    <property type="term" value="F:iron-sulfur cluster binding"/>
    <property type="evidence" value="ECO:0007669"/>
    <property type="project" value="UniProtKB-KW"/>
</dbReference>
<dbReference type="GO" id="GO:0032357">
    <property type="term" value="F:oxidized purine DNA binding"/>
    <property type="evidence" value="ECO:0007669"/>
    <property type="project" value="TreeGrafter"/>
</dbReference>
<evidence type="ECO:0000256" key="5">
    <source>
        <dbReference type="ARBA" id="ARBA00022801"/>
    </source>
</evidence>
<evidence type="ECO:0000313" key="12">
    <source>
        <dbReference type="Proteomes" id="UP001149140"/>
    </source>
</evidence>
<gene>
    <name evidence="11" type="ORF">OM076_33610</name>
</gene>
<dbReference type="EMBL" id="JAPDOD010000044">
    <property type="protein sequence ID" value="MDA0165254.1"/>
    <property type="molecule type" value="Genomic_DNA"/>
</dbReference>
<keyword evidence="12" id="KW-1185">Reference proteome</keyword>
<dbReference type="InterPro" id="IPR003265">
    <property type="entry name" value="HhH-GPD_domain"/>
</dbReference>
<comment type="similarity">
    <text evidence="2">Belongs to the Nth/MutY family.</text>
</comment>
<dbReference type="SMART" id="SM00478">
    <property type="entry name" value="ENDO3c"/>
    <property type="match status" value="1"/>
</dbReference>
<evidence type="ECO:0000256" key="9">
    <source>
        <dbReference type="ARBA" id="ARBA00023295"/>
    </source>
</evidence>
<keyword evidence="8" id="KW-0234">DNA repair</keyword>
<accession>A0A9X3S433</accession>
<keyword evidence="7" id="KW-0411">Iron-sulfur</keyword>
<feature type="domain" description="HhH-GPD" evidence="10">
    <location>
        <begin position="40"/>
        <end position="179"/>
    </location>
</feature>
<dbReference type="GO" id="GO:0034039">
    <property type="term" value="F:8-oxo-7,8-dihydroguanine DNA N-glycosylase activity"/>
    <property type="evidence" value="ECO:0007669"/>
    <property type="project" value="TreeGrafter"/>
</dbReference>
<dbReference type="GO" id="GO:0006298">
    <property type="term" value="P:mismatch repair"/>
    <property type="evidence" value="ECO:0007669"/>
    <property type="project" value="TreeGrafter"/>
</dbReference>
<keyword evidence="9" id="KW-0326">Glycosidase</keyword>
<sequence>MSTVCGVDVGALLEWYERVRRPLPWRATRDPYALLVSEVMLQQTQALRVVPYYERWLERFPDAAALADAPAREVLALWSGLGYNRRALALQNAARVVASSGWPDDLTVLPGVGPYTAAAVSSFAWDVQVAAVDTNVRRVLSRRDGVVRSERELAARAATLVPAGRAATFNQAMMELGAVVCRPRVPVCPECPVAAGCGGPLPAEPRRRGGVRFEDTDRWARGRVVAALLAGEEPPVSGERLARAVAGLERDGLVVRAADGSVQLP</sequence>
<comment type="cofactor">
    <cofactor evidence="1">
        <name>[4Fe-4S] cluster</name>
        <dbReference type="ChEBI" id="CHEBI:49883"/>
    </cofactor>
</comment>
<dbReference type="Gene3D" id="1.10.1670.10">
    <property type="entry name" value="Helix-hairpin-Helix base-excision DNA repair enzymes (C-terminal)"/>
    <property type="match status" value="1"/>
</dbReference>
<dbReference type="Proteomes" id="UP001149140">
    <property type="component" value="Unassembled WGS sequence"/>
</dbReference>
<protein>
    <submittedName>
        <fullName evidence="11">A/G-specific adenine glycosylase</fullName>
    </submittedName>
</protein>
<evidence type="ECO:0000256" key="4">
    <source>
        <dbReference type="ARBA" id="ARBA00022763"/>
    </source>
</evidence>
<keyword evidence="6" id="KW-0408">Iron</keyword>
<dbReference type="PANTHER" id="PTHR42944:SF1">
    <property type="entry name" value="ADENINE DNA GLYCOSYLASE"/>
    <property type="match status" value="1"/>
</dbReference>
<keyword evidence="3" id="KW-0479">Metal-binding</keyword>
<evidence type="ECO:0000256" key="8">
    <source>
        <dbReference type="ARBA" id="ARBA00023204"/>
    </source>
</evidence>
<dbReference type="SUPFAM" id="SSF48150">
    <property type="entry name" value="DNA-glycosylase"/>
    <property type="match status" value="1"/>
</dbReference>
<dbReference type="InterPro" id="IPR011257">
    <property type="entry name" value="DNA_glycosylase"/>
</dbReference>
<evidence type="ECO:0000256" key="3">
    <source>
        <dbReference type="ARBA" id="ARBA00022723"/>
    </source>
</evidence>